<accession>A0A9X9L7C7</accession>
<sequence>MYTFKALAITSLGFEDTLLKAFSSKFECLKDLATTLRKILFERQKTMWIATDPRPLNLYHSIFKGFDDEIDKMKFKS</sequence>
<organism evidence="1 2">
    <name type="scientific">Blumeria graminis f. sp. tritici</name>
    <dbReference type="NCBI Taxonomy" id="62690"/>
    <lineage>
        <taxon>Eukaryota</taxon>
        <taxon>Fungi</taxon>
        <taxon>Dikarya</taxon>
        <taxon>Ascomycota</taxon>
        <taxon>Pezizomycotina</taxon>
        <taxon>Leotiomycetes</taxon>
        <taxon>Erysiphales</taxon>
        <taxon>Erysiphaceae</taxon>
        <taxon>Blumeria</taxon>
    </lineage>
</organism>
<evidence type="ECO:0000313" key="1">
    <source>
        <dbReference type="EMBL" id="VCU39117.1"/>
    </source>
</evidence>
<keyword evidence="2" id="KW-1185">Reference proteome</keyword>
<dbReference type="AlphaFoldDB" id="A0A9X9L7C7"/>
<evidence type="ECO:0000313" key="2">
    <source>
        <dbReference type="Proteomes" id="UP000324639"/>
    </source>
</evidence>
<reference evidence="1 2" key="1">
    <citation type="submission" date="2018-08" db="EMBL/GenBank/DDBJ databases">
        <authorList>
            <person name="Muller C M."/>
        </authorList>
    </citation>
    <scope>NUCLEOTIDE SEQUENCE [LARGE SCALE GENOMIC DNA]</scope>
</reference>
<dbReference type="EMBL" id="LR026984">
    <property type="protein sequence ID" value="VCU39117.1"/>
    <property type="molecule type" value="Genomic_DNA"/>
</dbReference>
<protein>
    <submittedName>
        <fullName evidence="1">Bgt-51265</fullName>
    </submittedName>
</protein>
<proteinExistence type="predicted"/>
<name>A0A9X9L7C7_BLUGR</name>
<gene>
    <name evidence="1" type="ORF">BGT96224V316_LOCUS366</name>
</gene>
<dbReference type="Proteomes" id="UP000324639">
    <property type="component" value="Chromosome Bgt_-01"/>
</dbReference>